<dbReference type="InParanoid" id="A0A0C3EEW9"/>
<dbReference type="PROSITE" id="PS51419">
    <property type="entry name" value="RAB"/>
    <property type="match status" value="1"/>
</dbReference>
<evidence type="ECO:0000256" key="9">
    <source>
        <dbReference type="ARBA" id="ARBA00022801"/>
    </source>
</evidence>
<feature type="domain" description="Miro" evidence="17">
    <location>
        <begin position="415"/>
        <end position="578"/>
    </location>
</feature>
<dbReference type="STRING" id="1036808.A0A0C3EEW9"/>
<keyword evidence="6" id="KW-0677">Repeat</keyword>
<evidence type="ECO:0000256" key="5">
    <source>
        <dbReference type="ARBA" id="ARBA00022723"/>
    </source>
</evidence>
<evidence type="ECO:0000256" key="3">
    <source>
        <dbReference type="ARBA" id="ARBA00007981"/>
    </source>
</evidence>
<comment type="similarity">
    <text evidence="3 15">Belongs to the mitochondrial Rho GTPase family.</text>
</comment>
<keyword evidence="12 15" id="KW-0496">Mitochondrion</keyword>
<evidence type="ECO:0000313" key="18">
    <source>
        <dbReference type="EMBL" id="KIM66859.1"/>
    </source>
</evidence>
<dbReference type="InterPro" id="IPR013566">
    <property type="entry name" value="EF_hand_assoc_1"/>
</dbReference>
<dbReference type="SMART" id="SM00174">
    <property type="entry name" value="RHO"/>
    <property type="match status" value="1"/>
</dbReference>
<evidence type="ECO:0000256" key="1">
    <source>
        <dbReference type="ARBA" id="ARBA00003481"/>
    </source>
</evidence>
<evidence type="ECO:0000256" key="14">
    <source>
        <dbReference type="ARBA" id="ARBA00023136"/>
    </source>
</evidence>
<evidence type="ECO:0000256" key="15">
    <source>
        <dbReference type="PIRNR" id="PIRNR037488"/>
    </source>
</evidence>
<reference evidence="19" key="2">
    <citation type="submission" date="2015-01" db="EMBL/GenBank/DDBJ databases">
        <title>Evolutionary Origins and Diversification of the Mycorrhizal Mutualists.</title>
        <authorList>
            <consortium name="DOE Joint Genome Institute"/>
            <consortium name="Mycorrhizal Genomics Consortium"/>
            <person name="Kohler A."/>
            <person name="Kuo A."/>
            <person name="Nagy L.G."/>
            <person name="Floudas D."/>
            <person name="Copeland A."/>
            <person name="Barry K.W."/>
            <person name="Cichocki N."/>
            <person name="Veneault-Fourrey C."/>
            <person name="LaButti K."/>
            <person name="Lindquist E.A."/>
            <person name="Lipzen A."/>
            <person name="Lundell T."/>
            <person name="Morin E."/>
            <person name="Murat C."/>
            <person name="Riley R."/>
            <person name="Ohm R."/>
            <person name="Sun H."/>
            <person name="Tunlid A."/>
            <person name="Henrissat B."/>
            <person name="Grigoriev I.V."/>
            <person name="Hibbett D.S."/>
            <person name="Martin F."/>
        </authorList>
    </citation>
    <scope>NUCLEOTIDE SEQUENCE [LARGE SCALE GENOMIC DNA]</scope>
    <source>
        <strain evidence="19">Foug A</strain>
    </source>
</reference>
<feature type="domain" description="Miro" evidence="17">
    <location>
        <begin position="2"/>
        <end position="170"/>
    </location>
</feature>
<dbReference type="GO" id="GO:0005525">
    <property type="term" value="F:GTP binding"/>
    <property type="evidence" value="ECO:0007669"/>
    <property type="project" value="UniProtKB-KW"/>
</dbReference>
<dbReference type="PROSITE" id="PS50222">
    <property type="entry name" value="EF_HAND_2"/>
    <property type="match status" value="2"/>
</dbReference>
<evidence type="ECO:0000256" key="6">
    <source>
        <dbReference type="ARBA" id="ARBA00022737"/>
    </source>
</evidence>
<dbReference type="GO" id="GO:0005509">
    <property type="term" value="F:calcium ion binding"/>
    <property type="evidence" value="ECO:0007669"/>
    <property type="project" value="InterPro"/>
</dbReference>
<dbReference type="CDD" id="cd01893">
    <property type="entry name" value="Miro1"/>
    <property type="match status" value="1"/>
</dbReference>
<dbReference type="InterPro" id="IPR021181">
    <property type="entry name" value="Miro"/>
</dbReference>
<evidence type="ECO:0000259" key="16">
    <source>
        <dbReference type="PROSITE" id="PS50222"/>
    </source>
</evidence>
<dbReference type="FunFam" id="1.10.238.10:FF:000011">
    <property type="entry name" value="Mitochondrial Rho GTPase"/>
    <property type="match status" value="1"/>
</dbReference>
<dbReference type="InterPro" id="IPR027417">
    <property type="entry name" value="P-loop_NTPase"/>
</dbReference>
<dbReference type="SUPFAM" id="SSF52540">
    <property type="entry name" value="P-loop containing nucleoside triphosphate hydrolases"/>
    <property type="match status" value="2"/>
</dbReference>
<dbReference type="FunFam" id="3.40.50.300:FF:000553">
    <property type="entry name" value="Mitochondrial Rho GTPase"/>
    <property type="match status" value="1"/>
</dbReference>
<dbReference type="Gene3D" id="1.10.238.10">
    <property type="entry name" value="EF-hand"/>
    <property type="match status" value="2"/>
</dbReference>
<feature type="domain" description="EF-hand" evidence="16">
    <location>
        <begin position="306"/>
        <end position="341"/>
    </location>
</feature>
<evidence type="ECO:0000256" key="8">
    <source>
        <dbReference type="ARBA" id="ARBA00022787"/>
    </source>
</evidence>
<evidence type="ECO:0000256" key="4">
    <source>
        <dbReference type="ARBA" id="ARBA00022692"/>
    </source>
</evidence>
<dbReference type="PANTHER" id="PTHR46819">
    <property type="entry name" value="EF-HAND CALCIUM-BINDING DOMAIN-CONTAINING PROTEIN 7"/>
    <property type="match status" value="1"/>
</dbReference>
<evidence type="ECO:0000256" key="2">
    <source>
        <dbReference type="ARBA" id="ARBA00004200"/>
    </source>
</evidence>
<evidence type="ECO:0000259" key="17">
    <source>
        <dbReference type="PROSITE" id="PS51423"/>
    </source>
</evidence>
<name>A0A0C3EEW9_9AGAM</name>
<dbReference type="InterPro" id="IPR005225">
    <property type="entry name" value="Small_GTP-bd"/>
</dbReference>
<proteinExistence type="inferred from homology"/>
<keyword evidence="14 15" id="KW-0472">Membrane</keyword>
<keyword evidence="9 15" id="KW-0378">Hydrolase</keyword>
<dbReference type="InterPro" id="IPR018247">
    <property type="entry name" value="EF_Hand_1_Ca_BS"/>
</dbReference>
<keyword evidence="19" id="KW-1185">Reference proteome</keyword>
<evidence type="ECO:0000313" key="19">
    <source>
        <dbReference type="Proteomes" id="UP000053989"/>
    </source>
</evidence>
<dbReference type="GO" id="GO:0007005">
    <property type="term" value="P:mitochondrion organization"/>
    <property type="evidence" value="ECO:0007669"/>
    <property type="project" value="InterPro"/>
</dbReference>
<dbReference type="InterPro" id="IPR002048">
    <property type="entry name" value="EF_hand_dom"/>
</dbReference>
<keyword evidence="8 15" id="KW-1000">Mitochondrion outer membrane</keyword>
<dbReference type="Pfam" id="PF08356">
    <property type="entry name" value="EF_assoc_2"/>
    <property type="match status" value="1"/>
</dbReference>
<dbReference type="NCBIfam" id="TIGR00231">
    <property type="entry name" value="small_GTP"/>
    <property type="match status" value="1"/>
</dbReference>
<evidence type="ECO:0000256" key="7">
    <source>
        <dbReference type="ARBA" id="ARBA00022741"/>
    </source>
</evidence>
<dbReference type="Pfam" id="PF13202">
    <property type="entry name" value="EF-hand_5"/>
    <property type="match status" value="1"/>
</dbReference>
<dbReference type="SMART" id="SM00054">
    <property type="entry name" value="EFh"/>
    <property type="match status" value="2"/>
</dbReference>
<keyword evidence="11" id="KW-1133">Transmembrane helix</keyword>
<dbReference type="Pfam" id="PF08355">
    <property type="entry name" value="EF_assoc_1"/>
    <property type="match status" value="1"/>
</dbReference>
<keyword evidence="7 15" id="KW-0547">Nucleotide-binding</keyword>
<dbReference type="Proteomes" id="UP000053989">
    <property type="component" value="Unassembled WGS sequence"/>
</dbReference>
<gene>
    <name evidence="18" type="ORF">SCLCIDRAFT_257565</name>
</gene>
<comment type="subcellular location">
    <subcellularLocation>
        <location evidence="2 15">Mitochondrion outer membrane</location>
        <topology evidence="2 15">Single-pass type IV membrane protein</topology>
    </subcellularLocation>
</comment>
<reference evidence="18 19" key="1">
    <citation type="submission" date="2014-04" db="EMBL/GenBank/DDBJ databases">
        <authorList>
            <consortium name="DOE Joint Genome Institute"/>
            <person name="Kuo A."/>
            <person name="Kohler A."/>
            <person name="Nagy L.G."/>
            <person name="Floudas D."/>
            <person name="Copeland A."/>
            <person name="Barry K.W."/>
            <person name="Cichocki N."/>
            <person name="Veneault-Fourrey C."/>
            <person name="LaButti K."/>
            <person name="Lindquist E.A."/>
            <person name="Lipzen A."/>
            <person name="Lundell T."/>
            <person name="Morin E."/>
            <person name="Murat C."/>
            <person name="Sun H."/>
            <person name="Tunlid A."/>
            <person name="Henrissat B."/>
            <person name="Grigoriev I.V."/>
            <person name="Hibbett D.S."/>
            <person name="Martin F."/>
            <person name="Nordberg H.P."/>
            <person name="Cantor M.N."/>
            <person name="Hua S.X."/>
        </authorList>
    </citation>
    <scope>NUCLEOTIDE SEQUENCE [LARGE SCALE GENOMIC DNA]</scope>
    <source>
        <strain evidence="18 19">Foug A</strain>
    </source>
</reference>
<dbReference type="EMBL" id="KN822015">
    <property type="protein sequence ID" value="KIM66859.1"/>
    <property type="molecule type" value="Genomic_DNA"/>
</dbReference>
<organism evidence="18 19">
    <name type="scientific">Scleroderma citrinum Foug A</name>
    <dbReference type="NCBI Taxonomy" id="1036808"/>
    <lineage>
        <taxon>Eukaryota</taxon>
        <taxon>Fungi</taxon>
        <taxon>Dikarya</taxon>
        <taxon>Basidiomycota</taxon>
        <taxon>Agaricomycotina</taxon>
        <taxon>Agaricomycetes</taxon>
        <taxon>Agaricomycetidae</taxon>
        <taxon>Boletales</taxon>
        <taxon>Sclerodermatineae</taxon>
        <taxon>Sclerodermataceae</taxon>
        <taxon>Scleroderma</taxon>
    </lineage>
</organism>
<dbReference type="InterPro" id="IPR020860">
    <property type="entry name" value="MIRO_dom"/>
</dbReference>
<dbReference type="FunCoup" id="A0A0C3EEW9">
    <property type="interactions" value="369"/>
</dbReference>
<dbReference type="OrthoDB" id="10020961at2759"/>
<keyword evidence="5" id="KW-0479">Metal-binding</keyword>
<dbReference type="InterPro" id="IPR001806">
    <property type="entry name" value="Small_GTPase"/>
</dbReference>
<dbReference type="PIRSF" id="PIRSF037488">
    <property type="entry name" value="Mt_Rho_GTPase"/>
    <property type="match status" value="1"/>
</dbReference>
<keyword evidence="4" id="KW-0812">Transmembrane</keyword>
<dbReference type="SUPFAM" id="SSF47473">
    <property type="entry name" value="EF-hand"/>
    <property type="match status" value="1"/>
</dbReference>
<dbReference type="Gene3D" id="3.40.50.300">
    <property type="entry name" value="P-loop containing nucleotide triphosphate hydrolases"/>
    <property type="match status" value="2"/>
</dbReference>
<evidence type="ECO:0000256" key="13">
    <source>
        <dbReference type="ARBA" id="ARBA00023134"/>
    </source>
</evidence>
<evidence type="ECO:0000256" key="11">
    <source>
        <dbReference type="ARBA" id="ARBA00022989"/>
    </source>
</evidence>
<dbReference type="InterPro" id="IPR011992">
    <property type="entry name" value="EF-hand-dom_pair"/>
</dbReference>
<dbReference type="Pfam" id="PF00071">
    <property type="entry name" value="Ras"/>
    <property type="match status" value="2"/>
</dbReference>
<comment type="function">
    <text evidence="1 15">Mitochondrial GTPase involved in mitochondrial trafficking. Probably involved in control of anterograde transport of mitochondria and their subcellular distribution.</text>
</comment>
<keyword evidence="10 15" id="KW-0106">Calcium</keyword>
<evidence type="ECO:0000256" key="12">
    <source>
        <dbReference type="ARBA" id="ARBA00023128"/>
    </source>
</evidence>
<accession>A0A0C3EEW9</accession>
<dbReference type="FunFam" id="3.40.50.300:FF:001330">
    <property type="entry name" value="Mitochondrial Rho GTPase 1"/>
    <property type="match status" value="1"/>
</dbReference>
<dbReference type="SMART" id="SM00175">
    <property type="entry name" value="RAB"/>
    <property type="match status" value="1"/>
</dbReference>
<dbReference type="AlphaFoldDB" id="A0A0C3EEW9"/>
<evidence type="ECO:0000256" key="10">
    <source>
        <dbReference type="ARBA" id="ARBA00022837"/>
    </source>
</evidence>
<dbReference type="PANTHER" id="PTHR46819:SF1">
    <property type="entry name" value="EF-HAND CALCIUM-BINDING DOMAIN-CONTAINING PROTEIN 7"/>
    <property type="match status" value="1"/>
</dbReference>
<protein>
    <recommendedName>
        <fullName evidence="15">Mitochondrial Rho GTPase</fullName>
        <ecNumber evidence="15">3.6.5.-</ecNumber>
    </recommendedName>
</protein>
<feature type="domain" description="EF-hand" evidence="16">
    <location>
        <begin position="186"/>
        <end position="221"/>
    </location>
</feature>
<dbReference type="InterPro" id="IPR013567">
    <property type="entry name" value="EF_hand_assoc_2"/>
</dbReference>
<sequence length="646" mass="72206">MRRDVRILLVGDDGVGKSTIITSLIKESFVAHVQHVVPEVTIPPEVTPQNVTTYIVDSGAGPQDRQHLETEIRKAHVICVVYSIDNPNSFDRIPTFWLPHFRQLGVNVPVILVGNKIDLRGGEVTNEALEEEIVPIMNEFKEVETCVECSAKLPLNVSEVFYFAQKAVLHPTAPLYDSREHVLKPACISALKRIFKLCDANKDGVLDAAELNEFQRKCFDAPLQLQELEGIREMVREHAEGGVRDDGLTEAGFLYLHTIFIQRGRLETTWTVLRKFGYGEDLKLAESFLIPKFDVPHDCSVELSPKGYQFFTDIFETFDKDQDGALKTAELEELFSTSPGDPWTNQKFPDTALADDSGAVTLQGWLAQWSMTTLLDHKTTLAYLAYLGYPDEQRTSALLTTRPRKVDRRKGKVTRNVFLCYVCGAAGSGKTSLLRSFAGKSFREAYEPTSKILSVVNVVDIDGSEKYLVLQEFGSKYEAEVLRANKKLDLADLIVHVYDSSDTNSFSYISNLRQQYNLDHIPTLFVATKSDLDLALQRHEVQPDVYCRRLGLQVPVAVSVKTGQTADVFHEMCRIVMNPHAAIPGGAEHALTAAERLRMYVTVTAVVGGVSAGLVVLYRSLLRPGGPVLPSWTAHWATWLFGRRES</sequence>
<dbReference type="HOGENOM" id="CLU_014255_3_0_1"/>
<dbReference type="SMART" id="SM00173">
    <property type="entry name" value="RAS"/>
    <property type="match status" value="1"/>
</dbReference>
<dbReference type="PROSITE" id="PS51423">
    <property type="entry name" value="MIRO"/>
    <property type="match status" value="2"/>
</dbReference>
<dbReference type="PROSITE" id="PS00018">
    <property type="entry name" value="EF_HAND_1"/>
    <property type="match status" value="1"/>
</dbReference>
<dbReference type="GO" id="GO:0003924">
    <property type="term" value="F:GTPase activity"/>
    <property type="evidence" value="ECO:0007669"/>
    <property type="project" value="InterPro"/>
</dbReference>
<dbReference type="PRINTS" id="PR00449">
    <property type="entry name" value="RASTRNSFRMNG"/>
</dbReference>
<keyword evidence="13 15" id="KW-0342">GTP-binding</keyword>
<dbReference type="CDD" id="cd01892">
    <property type="entry name" value="Miro2"/>
    <property type="match status" value="1"/>
</dbReference>
<dbReference type="GO" id="GO:0005741">
    <property type="term" value="C:mitochondrial outer membrane"/>
    <property type="evidence" value="ECO:0007669"/>
    <property type="project" value="UniProtKB-SubCell"/>
</dbReference>
<dbReference type="PROSITE" id="PS51421">
    <property type="entry name" value="RAS"/>
    <property type="match status" value="1"/>
</dbReference>
<dbReference type="EC" id="3.6.5.-" evidence="15"/>
<dbReference type="InterPro" id="IPR052266">
    <property type="entry name" value="Miro-EF-hand_domain"/>
</dbReference>